<dbReference type="RefSeq" id="WP_109263332.1">
    <property type="nucleotide sequence ID" value="NZ_QEWP01000003.1"/>
</dbReference>
<dbReference type="Gene3D" id="3.10.620.30">
    <property type="match status" value="1"/>
</dbReference>
<accession>A0A2U2BB43</accession>
<name>A0A2U2BB43_9BACT</name>
<organism evidence="3 4">
    <name type="scientific">Marinilabilia rubra</name>
    <dbReference type="NCBI Taxonomy" id="2162893"/>
    <lineage>
        <taxon>Bacteria</taxon>
        <taxon>Pseudomonadati</taxon>
        <taxon>Bacteroidota</taxon>
        <taxon>Bacteroidia</taxon>
        <taxon>Marinilabiliales</taxon>
        <taxon>Marinilabiliaceae</taxon>
        <taxon>Marinilabilia</taxon>
    </lineage>
</organism>
<evidence type="ECO:0000259" key="2">
    <source>
        <dbReference type="Pfam" id="PF12969"/>
    </source>
</evidence>
<gene>
    <name evidence="3" type="ORF">DDZ16_04950</name>
</gene>
<dbReference type="EMBL" id="QEWP01000003">
    <property type="protein sequence ID" value="PWE00292.1"/>
    <property type="molecule type" value="Genomic_DNA"/>
</dbReference>
<dbReference type="Pfam" id="PF12969">
    <property type="entry name" value="DUF3857"/>
    <property type="match status" value="1"/>
</dbReference>
<proteinExistence type="predicted"/>
<dbReference type="Gene3D" id="2.60.40.3140">
    <property type="match status" value="1"/>
</dbReference>
<dbReference type="OrthoDB" id="8595007at2"/>
<evidence type="ECO:0000313" key="3">
    <source>
        <dbReference type="EMBL" id="PWE00292.1"/>
    </source>
</evidence>
<feature type="domain" description="DUF3857" evidence="2">
    <location>
        <begin position="61"/>
        <end position="216"/>
    </location>
</feature>
<comment type="caution">
    <text evidence="3">The sequence shown here is derived from an EMBL/GenBank/DDBJ whole genome shotgun (WGS) entry which is preliminary data.</text>
</comment>
<dbReference type="Proteomes" id="UP000244956">
    <property type="component" value="Unassembled WGS sequence"/>
</dbReference>
<keyword evidence="1" id="KW-0732">Signal</keyword>
<keyword evidence="4" id="KW-1185">Reference proteome</keyword>
<reference evidence="3 4" key="1">
    <citation type="submission" date="2018-05" db="EMBL/GenBank/DDBJ databases">
        <title>Marinilabilia rubrum sp. nov., isolated from saltern sediment.</title>
        <authorList>
            <person name="Zhang R."/>
        </authorList>
    </citation>
    <scope>NUCLEOTIDE SEQUENCE [LARGE SCALE GENOMIC DNA]</scope>
    <source>
        <strain evidence="3 4">WTE16</strain>
    </source>
</reference>
<sequence length="638" mass="73427">MKHLKNTLIILLSVFSAHTALFSKNPEFPISDLPDKFQSGSKAVVREASLTLEIEGPDKVIEHHKEVLTIFNESAFRKAYFTAFYSDFINISDIDIEIFDASGERVRKVRNSDIRDFSAIDNGTIFSEARVKAYKPDYKEYPFTIVSSYQVKRKSTFFLPWWTPHYGEDVPVLKNSLKVIYPKDYNLRFKEYNITDIKEEAITDDTKTLEWTFKNYIPEDSEPYAPLFPQTLPTVYLAPGIFELDGKAGSMESWDSFGRFIAGLNSDRQELPEKTIAEVKKLTANLESKREKVKVLYEYMQGRTRYVSIQMGIGGWQPFEAEVVDEMEYGDCKALSNYMRALLLAADIESNYTLVRAGSRPVPLDPGFPCNNFNHAILSVPLPQDTIWLECTSQYQPFDFLGSFTDGRKVLMIENGKGKLTTTPVYTEQSNIRKTHGEITLDAGGNAQVTSKTVYKGTYYDDVSPLVDYMDEKDRKKAITKSLHMRGFSLKGFSLKQQKEVTPSIERTVDFSVDNYATSMGSRTFLPVNTFNRFTDVPIKLENRRWPVFIQRGWHETDSWTIAIPENTTVQAKPESIAIQTPFGLYRTSVEKKEEHLFYTREFIVRKGEYPPEKYNEFREFLAKVARFDQQKCLLSKK</sequence>
<dbReference type="AlphaFoldDB" id="A0A2U2BB43"/>
<protein>
    <recommendedName>
        <fullName evidence="2">DUF3857 domain-containing protein</fullName>
    </recommendedName>
</protein>
<dbReference type="Gene3D" id="2.60.120.1130">
    <property type="match status" value="1"/>
</dbReference>
<dbReference type="InterPro" id="IPR024618">
    <property type="entry name" value="DUF3857"/>
</dbReference>
<feature type="chain" id="PRO_5015682393" description="DUF3857 domain-containing protein" evidence="1">
    <location>
        <begin position="20"/>
        <end position="638"/>
    </location>
</feature>
<evidence type="ECO:0000313" key="4">
    <source>
        <dbReference type="Proteomes" id="UP000244956"/>
    </source>
</evidence>
<evidence type="ECO:0000256" key="1">
    <source>
        <dbReference type="SAM" id="SignalP"/>
    </source>
</evidence>
<feature type="signal peptide" evidence="1">
    <location>
        <begin position="1"/>
        <end position="19"/>
    </location>
</feature>